<evidence type="ECO:0000313" key="2">
    <source>
        <dbReference type="Proteomes" id="UP000509478"/>
    </source>
</evidence>
<sequence length="177" mass="21060">MTSEIDILRKAIEKYDDAIRLKKLNENLYEHLIGSLYYLVKHSEKFGTVLPKKGELIRMLEKADYLIDQFDKSDPTDFDSEKNRRRFDRISKQVLLPLRLKLLVLPVGWYNSFIKLGFIQSHLFGYFTYPIFHRNTIFCFTSRTMITRFNRYSVFISKSNLIPNKLTFFTVTSHVID</sequence>
<dbReference type="Proteomes" id="UP000509478">
    <property type="component" value="Chromosome"/>
</dbReference>
<name>A0A7D5M651_9ARCH</name>
<dbReference type="KEGG" id="nue:C5F50_10305"/>
<keyword evidence="2" id="KW-1185">Reference proteome</keyword>
<proteinExistence type="predicted"/>
<dbReference type="EMBL" id="CP026995">
    <property type="protein sequence ID" value="QLH07415.1"/>
    <property type="molecule type" value="Genomic_DNA"/>
</dbReference>
<organism evidence="1 2">
    <name type="scientific">Nitrosopumilus ureiphilus</name>
    <dbReference type="NCBI Taxonomy" id="1470067"/>
    <lineage>
        <taxon>Archaea</taxon>
        <taxon>Nitrososphaerota</taxon>
        <taxon>Nitrososphaeria</taxon>
        <taxon>Nitrosopumilales</taxon>
        <taxon>Nitrosopumilaceae</taxon>
        <taxon>Nitrosopumilus</taxon>
    </lineage>
</organism>
<evidence type="ECO:0000313" key="1">
    <source>
        <dbReference type="EMBL" id="QLH07415.1"/>
    </source>
</evidence>
<reference evidence="1 2" key="1">
    <citation type="submission" date="2018-02" db="EMBL/GenBank/DDBJ databases">
        <title>Complete genome of Nitrosopumilus ureaphilus PS0.</title>
        <authorList>
            <person name="Qin W."/>
            <person name="Zheng Y."/>
            <person name="Stahl D.A."/>
        </authorList>
    </citation>
    <scope>NUCLEOTIDE SEQUENCE [LARGE SCALE GENOMIC DNA]</scope>
    <source>
        <strain evidence="1 2">PS0</strain>
    </source>
</reference>
<accession>A0A7D5M651</accession>
<dbReference type="AlphaFoldDB" id="A0A7D5M651"/>
<gene>
    <name evidence="1" type="ORF">C5F50_10305</name>
</gene>
<protein>
    <submittedName>
        <fullName evidence="1">Uncharacterized protein</fullName>
    </submittedName>
</protein>